<keyword evidence="9" id="KW-1185">Reference proteome</keyword>
<proteinExistence type="predicted"/>
<evidence type="ECO:0000259" key="7">
    <source>
        <dbReference type="PROSITE" id="PS50112"/>
    </source>
</evidence>
<dbReference type="InterPro" id="IPR000014">
    <property type="entry name" value="PAS"/>
</dbReference>
<dbReference type="Pfam" id="PF00989">
    <property type="entry name" value="PAS"/>
    <property type="match status" value="1"/>
</dbReference>
<feature type="transmembrane region" description="Helical" evidence="6">
    <location>
        <begin position="86"/>
        <end position="106"/>
    </location>
</feature>
<comment type="subcellular location">
    <subcellularLocation>
        <location evidence="1">Membrane</location>
    </subcellularLocation>
</comment>
<feature type="compositionally biased region" description="Polar residues" evidence="5">
    <location>
        <begin position="533"/>
        <end position="545"/>
    </location>
</feature>
<accession>A0A1Y2HVM2</accession>
<keyword evidence="3 6" id="KW-1133">Transmembrane helix</keyword>
<protein>
    <recommendedName>
        <fullName evidence="7">PAS domain-containing protein</fullName>
    </recommendedName>
</protein>
<evidence type="ECO:0000256" key="1">
    <source>
        <dbReference type="ARBA" id="ARBA00004370"/>
    </source>
</evidence>
<dbReference type="EMBL" id="MCFL01000011">
    <property type="protein sequence ID" value="ORZ37743.1"/>
    <property type="molecule type" value="Genomic_DNA"/>
</dbReference>
<feature type="region of interest" description="Disordered" evidence="5">
    <location>
        <begin position="485"/>
        <end position="648"/>
    </location>
</feature>
<evidence type="ECO:0000313" key="8">
    <source>
        <dbReference type="EMBL" id="ORZ37743.1"/>
    </source>
</evidence>
<feature type="compositionally biased region" description="Pro residues" evidence="5">
    <location>
        <begin position="701"/>
        <end position="718"/>
    </location>
</feature>
<dbReference type="InterPro" id="IPR035965">
    <property type="entry name" value="PAS-like_dom_sf"/>
</dbReference>
<dbReference type="GO" id="GO:0016020">
    <property type="term" value="C:membrane"/>
    <property type="evidence" value="ECO:0007669"/>
    <property type="project" value="UniProtKB-SubCell"/>
</dbReference>
<feature type="compositionally biased region" description="Polar residues" evidence="5">
    <location>
        <begin position="9"/>
        <end position="20"/>
    </location>
</feature>
<dbReference type="CDD" id="cd00130">
    <property type="entry name" value="PAS"/>
    <property type="match status" value="1"/>
</dbReference>
<dbReference type="InterPro" id="IPR042240">
    <property type="entry name" value="CHASE_sf"/>
</dbReference>
<evidence type="ECO:0000256" key="2">
    <source>
        <dbReference type="ARBA" id="ARBA00022692"/>
    </source>
</evidence>
<feature type="region of interest" description="Disordered" evidence="5">
    <location>
        <begin position="1"/>
        <end position="61"/>
    </location>
</feature>
<feature type="compositionally biased region" description="Low complexity" evidence="5">
    <location>
        <begin position="599"/>
        <end position="612"/>
    </location>
</feature>
<dbReference type="Gene3D" id="3.30.450.20">
    <property type="entry name" value="PAS domain"/>
    <property type="match status" value="1"/>
</dbReference>
<dbReference type="GO" id="GO:0006355">
    <property type="term" value="P:regulation of DNA-templated transcription"/>
    <property type="evidence" value="ECO:0007669"/>
    <property type="project" value="InterPro"/>
</dbReference>
<keyword evidence="4 6" id="KW-0472">Membrane</keyword>
<gene>
    <name evidence="8" type="ORF">BCR44DRAFT_1429871</name>
</gene>
<dbReference type="OrthoDB" id="5574967at2759"/>
<dbReference type="GO" id="GO:0007165">
    <property type="term" value="P:signal transduction"/>
    <property type="evidence" value="ECO:0007669"/>
    <property type="project" value="UniProtKB-ARBA"/>
</dbReference>
<dbReference type="GO" id="GO:0003824">
    <property type="term" value="F:catalytic activity"/>
    <property type="evidence" value="ECO:0007669"/>
    <property type="project" value="UniProtKB-ARBA"/>
</dbReference>
<feature type="transmembrane region" description="Helical" evidence="6">
    <location>
        <begin position="380"/>
        <end position="399"/>
    </location>
</feature>
<feature type="compositionally biased region" description="Low complexity" evidence="5">
    <location>
        <begin position="519"/>
        <end position="532"/>
    </location>
</feature>
<dbReference type="Pfam" id="PF03924">
    <property type="entry name" value="CHASE"/>
    <property type="match status" value="1"/>
</dbReference>
<name>A0A1Y2HVM2_9FUNG</name>
<feature type="region of interest" description="Disordered" evidence="5">
    <location>
        <begin position="855"/>
        <end position="884"/>
    </location>
</feature>
<dbReference type="Proteomes" id="UP000193411">
    <property type="component" value="Unassembled WGS sequence"/>
</dbReference>
<organism evidence="8 9">
    <name type="scientific">Catenaria anguillulae PL171</name>
    <dbReference type="NCBI Taxonomy" id="765915"/>
    <lineage>
        <taxon>Eukaryota</taxon>
        <taxon>Fungi</taxon>
        <taxon>Fungi incertae sedis</taxon>
        <taxon>Blastocladiomycota</taxon>
        <taxon>Blastocladiomycetes</taxon>
        <taxon>Blastocladiales</taxon>
        <taxon>Catenariaceae</taxon>
        <taxon>Catenaria</taxon>
    </lineage>
</organism>
<feature type="region of interest" description="Disordered" evidence="5">
    <location>
        <begin position="678"/>
        <end position="731"/>
    </location>
</feature>
<feature type="compositionally biased region" description="Acidic residues" evidence="5">
    <location>
        <begin position="496"/>
        <end position="515"/>
    </location>
</feature>
<dbReference type="SMART" id="SM00091">
    <property type="entry name" value="PAS"/>
    <property type="match status" value="1"/>
</dbReference>
<feature type="compositionally biased region" description="Basic and acidic residues" evidence="5">
    <location>
        <begin position="485"/>
        <end position="495"/>
    </location>
</feature>
<dbReference type="PROSITE" id="PS50112">
    <property type="entry name" value="PAS"/>
    <property type="match status" value="1"/>
</dbReference>
<dbReference type="InterPro" id="IPR013767">
    <property type="entry name" value="PAS_fold"/>
</dbReference>
<evidence type="ECO:0000313" key="9">
    <source>
        <dbReference type="Proteomes" id="UP000193411"/>
    </source>
</evidence>
<dbReference type="SUPFAM" id="SSF55785">
    <property type="entry name" value="PYP-like sensor domain (PAS domain)"/>
    <property type="match status" value="1"/>
</dbReference>
<dbReference type="AlphaFoldDB" id="A0A1Y2HVM2"/>
<dbReference type="InterPro" id="IPR006189">
    <property type="entry name" value="CHASE_dom"/>
</dbReference>
<comment type="caution">
    <text evidence="8">The sequence shown here is derived from an EMBL/GenBank/DDBJ whole genome shotgun (WGS) entry which is preliminary data.</text>
</comment>
<evidence type="ECO:0000256" key="4">
    <source>
        <dbReference type="ARBA" id="ARBA00023136"/>
    </source>
</evidence>
<evidence type="ECO:0000256" key="6">
    <source>
        <dbReference type="SAM" id="Phobius"/>
    </source>
</evidence>
<feature type="domain" description="PAS" evidence="7">
    <location>
        <begin position="426"/>
        <end position="468"/>
    </location>
</feature>
<evidence type="ECO:0000256" key="5">
    <source>
        <dbReference type="SAM" id="MobiDB-lite"/>
    </source>
</evidence>
<sequence>MHSHILPTDPSSPATATYQPAANADVEPDPHPRPILSSRLSTSAGRHQGFTPVITTSTGDSQDQLRRNRWAKSTLAKWFVRWGPNLAMLFVIMIGIASATGLYLWFHSVEEQNFSRDFESLSRISVRSLEAVMSVRCFQHLRNLAAFGYAVPELTRDTLVTFAKHSSFDAKVVYNLAFFVIVPRVQQPDFERHYNVSVWNSPGSDQLVKNDSFMVMPVLIHPYEERATNRFFGYNALSDPSRRTPILTVIESNSWGISQPIRFKDTGEPGFITWHTVSEREPTALTPFTKYLASVSIAFTDLFSTTLNQRLKSPQASDVAVYISFESGERVYEYVPPQNTSATRLNTRRTLHLTFDGFSAKWRVDFVPTRRYVKRFQTPVPWVVLGSALAVFVLLSYAARRGMARFIVSQQVMKKLRVQDTLLESLQEYSKAIIQAIPDGVVMLDEQGWIIGINDAALKMTGYELSDFAQPKKIDVLLAGSGSGAERRQREMWDKGEDDSEGGSDADENEDDETDPLLSPRHVSDSSSPSRSGNQAPANSISSSPVHARFGTAATTTTTKNRLEPGNQQTRMRRKDGSVFIAQVTISNVDNPPSDGEQAPDTATAAEAAAPDSESEPVDSSFSPTIDRRPSELTQAIPPQLRDAHTSNNGIMHRLEVALPMPLLRRLSSTNRVGVVSRNSLPQLASDMQAETQRDQDDYCPAPPAPTPCRSPSPAPAEPEPEPEPATRSSSRQLAQVYMFYDCTEKVETLRAVAEMERQASEAAKAKHQLLEFLVHCMLDPLRHMKEDIKAIHAQVVEARASDSIGNGNDEVEAVNEEEMNEARMAAEHIVRVLEDIAGFADITLASDQVPAGVVTEDAPSPSNTAASNVRAGRPGAGPPPGPGTLGHFVTSCILAQDMMDSLASRHIQFTANANPPHANILVPGILIDTITRTKVAQIVRRLLALGETCAQPDGLMTMAVELQHLRQVAATGAYQIVAMMTVSHFDPALPQSTSLDMAQLGVSANGGEGEGDLMTRGTKFANIGLTWAAVLKMVERMGGKVEQTRVSMQAGLVVVVTLPLPVAL</sequence>
<evidence type="ECO:0000256" key="3">
    <source>
        <dbReference type="ARBA" id="ARBA00022989"/>
    </source>
</evidence>
<keyword evidence="2 6" id="KW-0812">Transmembrane</keyword>
<dbReference type="Gene3D" id="3.30.450.350">
    <property type="entry name" value="CHASE domain"/>
    <property type="match status" value="1"/>
</dbReference>
<reference evidence="8 9" key="1">
    <citation type="submission" date="2016-07" db="EMBL/GenBank/DDBJ databases">
        <title>Pervasive Adenine N6-methylation of Active Genes in Fungi.</title>
        <authorList>
            <consortium name="DOE Joint Genome Institute"/>
            <person name="Mondo S.J."/>
            <person name="Dannebaum R.O."/>
            <person name="Kuo R.C."/>
            <person name="Labutti K."/>
            <person name="Haridas S."/>
            <person name="Kuo A."/>
            <person name="Salamov A."/>
            <person name="Ahrendt S.R."/>
            <person name="Lipzen A."/>
            <person name="Sullivan W."/>
            <person name="Andreopoulos W.B."/>
            <person name="Clum A."/>
            <person name="Lindquist E."/>
            <person name="Daum C."/>
            <person name="Ramamoorthy G.K."/>
            <person name="Gryganskyi A."/>
            <person name="Culley D."/>
            <person name="Magnuson J.K."/>
            <person name="James T.Y."/>
            <person name="O'Malley M.A."/>
            <person name="Stajich J.E."/>
            <person name="Spatafora J.W."/>
            <person name="Visel A."/>
            <person name="Grigoriev I.V."/>
        </authorList>
    </citation>
    <scope>NUCLEOTIDE SEQUENCE [LARGE SCALE GENOMIC DNA]</scope>
    <source>
        <strain evidence="8 9">PL171</strain>
    </source>
</reference>